<name>A0A177XYW1_9VIBR</name>
<feature type="signal peptide" evidence="1">
    <location>
        <begin position="1"/>
        <end position="23"/>
    </location>
</feature>
<dbReference type="Pfam" id="PF07233">
    <property type="entry name" value="DUF1425"/>
    <property type="match status" value="1"/>
</dbReference>
<organism evidence="3 4">
    <name type="scientific">Vibrio bivalvicida</name>
    <dbReference type="NCBI Taxonomy" id="1276888"/>
    <lineage>
        <taxon>Bacteria</taxon>
        <taxon>Pseudomonadati</taxon>
        <taxon>Pseudomonadota</taxon>
        <taxon>Gammaproteobacteria</taxon>
        <taxon>Vibrionales</taxon>
        <taxon>Vibrionaceae</taxon>
        <taxon>Vibrio</taxon>
        <taxon>Vibrio oreintalis group</taxon>
    </lineage>
</organism>
<sequence>MKKWLISIAAALTLMGCASNSNTAGLRIDGASQTVLFGDNVLAGRVSIEDISTIDVDGRARGIVRLANQSKGDQHIQYRFYWYDDQGLEVNNKLSPWRQAILRGAEEVSISEISINPNGRQFRVQIRELDN</sequence>
<keyword evidence="1" id="KW-0732">Signal</keyword>
<protein>
    <submittedName>
        <fullName evidence="2">YcfL family protein</fullName>
    </submittedName>
</protein>
<evidence type="ECO:0000256" key="1">
    <source>
        <dbReference type="SAM" id="SignalP"/>
    </source>
</evidence>
<evidence type="ECO:0000313" key="4">
    <source>
        <dbReference type="Proteomes" id="UP000078406"/>
    </source>
</evidence>
<accession>A0A177XYW1</accession>
<evidence type="ECO:0000313" key="5">
    <source>
        <dbReference type="Proteomes" id="UP001569151"/>
    </source>
</evidence>
<comment type="caution">
    <text evidence="3">The sequence shown here is derived from an EMBL/GenBank/DDBJ whole genome shotgun (WGS) entry which is preliminary data.</text>
</comment>
<dbReference type="Proteomes" id="UP000078406">
    <property type="component" value="Unassembled WGS sequence"/>
</dbReference>
<feature type="chain" id="PRO_5008079253" evidence="1">
    <location>
        <begin position="24"/>
        <end position="131"/>
    </location>
</feature>
<proteinExistence type="predicted"/>
<dbReference type="RefSeq" id="WP_049843774.1">
    <property type="nucleotide sequence ID" value="NZ_JBGOOF010000006.1"/>
</dbReference>
<dbReference type="InterPro" id="IPR010824">
    <property type="entry name" value="DUF1425"/>
</dbReference>
<dbReference type="InterPro" id="IPR038483">
    <property type="entry name" value="YcfL-like_sf"/>
</dbReference>
<gene>
    <name evidence="2" type="ORF">ACED39_08740</name>
    <name evidence="3" type="ORF">APB76_11215</name>
</gene>
<dbReference type="AlphaFoldDB" id="A0A177XYW1"/>
<dbReference type="EMBL" id="JBGOOS010000009">
    <property type="protein sequence ID" value="MEZ8208863.1"/>
    <property type="molecule type" value="Genomic_DNA"/>
</dbReference>
<keyword evidence="5" id="KW-1185">Reference proteome</keyword>
<reference evidence="2 5" key="2">
    <citation type="submission" date="2024-06" db="EMBL/GenBank/DDBJ databases">
        <authorList>
            <person name="Steensen K."/>
            <person name="Seneca J."/>
            <person name="Bartlau N."/>
            <person name="Yu A.X."/>
            <person name="Polz M.F."/>
        </authorList>
    </citation>
    <scope>NUCLEOTIDE SEQUENCE [LARGE SCALE GENOMIC DNA]</scope>
    <source>
        <strain evidence="2 5">1F146</strain>
    </source>
</reference>
<dbReference type="Gene3D" id="2.60.40.3230">
    <property type="match status" value="1"/>
</dbReference>
<reference evidence="3 4" key="1">
    <citation type="journal article" date="2016" name="Syst. Appl. Microbiol.">
        <title>Vibrio bivalvicida sp. nov., a novel larval pathogen for bivalve molluscs reared in a hatchery.</title>
        <authorList>
            <person name="Dubert J."/>
            <person name="Romalde J.L."/>
            <person name="Prado S."/>
            <person name="Barja J.L."/>
        </authorList>
    </citation>
    <scope>NUCLEOTIDE SEQUENCE [LARGE SCALE GENOMIC DNA]</scope>
    <source>
        <strain evidence="3 4">605</strain>
    </source>
</reference>
<dbReference type="CDD" id="cd09030">
    <property type="entry name" value="DUF1425"/>
    <property type="match status" value="1"/>
</dbReference>
<dbReference type="EMBL" id="LLEI02000032">
    <property type="protein sequence ID" value="OAJ93793.1"/>
    <property type="molecule type" value="Genomic_DNA"/>
</dbReference>
<dbReference type="PROSITE" id="PS51257">
    <property type="entry name" value="PROKAR_LIPOPROTEIN"/>
    <property type="match status" value="1"/>
</dbReference>
<dbReference type="Proteomes" id="UP001569151">
    <property type="component" value="Unassembled WGS sequence"/>
</dbReference>
<evidence type="ECO:0000313" key="3">
    <source>
        <dbReference type="EMBL" id="OAJ93793.1"/>
    </source>
</evidence>
<evidence type="ECO:0000313" key="2">
    <source>
        <dbReference type="EMBL" id="MEZ8208863.1"/>
    </source>
</evidence>